<protein>
    <submittedName>
        <fullName evidence="1">Uncharacterized protein</fullName>
    </submittedName>
</protein>
<proteinExistence type="predicted"/>
<gene>
    <name evidence="1" type="ORF">EV420DRAFT_1546568</name>
</gene>
<organism evidence="1 2">
    <name type="scientific">Armillaria tabescens</name>
    <name type="common">Ringless honey mushroom</name>
    <name type="synonym">Agaricus tabescens</name>
    <dbReference type="NCBI Taxonomy" id="1929756"/>
    <lineage>
        <taxon>Eukaryota</taxon>
        <taxon>Fungi</taxon>
        <taxon>Dikarya</taxon>
        <taxon>Basidiomycota</taxon>
        <taxon>Agaricomycotina</taxon>
        <taxon>Agaricomycetes</taxon>
        <taxon>Agaricomycetidae</taxon>
        <taxon>Agaricales</taxon>
        <taxon>Marasmiineae</taxon>
        <taxon>Physalacriaceae</taxon>
        <taxon>Desarmillaria</taxon>
    </lineage>
</organism>
<evidence type="ECO:0000313" key="1">
    <source>
        <dbReference type="EMBL" id="KAK0458110.1"/>
    </source>
</evidence>
<keyword evidence="2" id="KW-1185">Reference proteome</keyword>
<sequence>MLPSPRYSTPATGAPFETWKRRTRRPALVGNRIVNPWLPPRRVWDLYSNRVVPWWITDVDGKLRWPQPISHAWVDEKDRADRWVDQGRMCVRRSGSWTCP</sequence>
<dbReference type="AlphaFoldDB" id="A0AA39KBM4"/>
<evidence type="ECO:0000313" key="2">
    <source>
        <dbReference type="Proteomes" id="UP001175211"/>
    </source>
</evidence>
<accession>A0AA39KBM4</accession>
<dbReference type="GeneID" id="85356853"/>
<dbReference type="Proteomes" id="UP001175211">
    <property type="component" value="Unassembled WGS sequence"/>
</dbReference>
<name>A0AA39KBM4_ARMTA</name>
<reference evidence="1" key="1">
    <citation type="submission" date="2023-06" db="EMBL/GenBank/DDBJ databases">
        <authorList>
            <consortium name="Lawrence Berkeley National Laboratory"/>
            <person name="Ahrendt S."/>
            <person name="Sahu N."/>
            <person name="Indic B."/>
            <person name="Wong-Bajracharya J."/>
            <person name="Merenyi Z."/>
            <person name="Ke H.-M."/>
            <person name="Monk M."/>
            <person name="Kocsube S."/>
            <person name="Drula E."/>
            <person name="Lipzen A."/>
            <person name="Balint B."/>
            <person name="Henrissat B."/>
            <person name="Andreopoulos B."/>
            <person name="Martin F.M."/>
            <person name="Harder C.B."/>
            <person name="Rigling D."/>
            <person name="Ford K.L."/>
            <person name="Foster G.D."/>
            <person name="Pangilinan J."/>
            <person name="Papanicolaou A."/>
            <person name="Barry K."/>
            <person name="LaButti K."/>
            <person name="Viragh M."/>
            <person name="Koriabine M."/>
            <person name="Yan M."/>
            <person name="Riley R."/>
            <person name="Champramary S."/>
            <person name="Plett K.L."/>
            <person name="Tsai I.J."/>
            <person name="Slot J."/>
            <person name="Sipos G."/>
            <person name="Plett J."/>
            <person name="Nagy L.G."/>
            <person name="Grigoriev I.V."/>
        </authorList>
    </citation>
    <scope>NUCLEOTIDE SEQUENCE</scope>
    <source>
        <strain evidence="1">CCBAS 213</strain>
    </source>
</reference>
<dbReference type="EMBL" id="JAUEPS010000019">
    <property type="protein sequence ID" value="KAK0458110.1"/>
    <property type="molecule type" value="Genomic_DNA"/>
</dbReference>
<dbReference type="RefSeq" id="XP_060330402.1">
    <property type="nucleotide sequence ID" value="XM_060473305.1"/>
</dbReference>
<comment type="caution">
    <text evidence="1">The sequence shown here is derived from an EMBL/GenBank/DDBJ whole genome shotgun (WGS) entry which is preliminary data.</text>
</comment>